<proteinExistence type="predicted"/>
<reference evidence="3" key="1">
    <citation type="journal article" date="2019" name="Int. J. Syst. Evol. Microbiol.">
        <title>The Global Catalogue of Microorganisms (GCM) 10K type strain sequencing project: providing services to taxonomists for standard genome sequencing and annotation.</title>
        <authorList>
            <consortium name="The Broad Institute Genomics Platform"/>
            <consortium name="The Broad Institute Genome Sequencing Center for Infectious Disease"/>
            <person name="Wu L."/>
            <person name="Ma J."/>
        </authorList>
    </citation>
    <scope>NUCLEOTIDE SEQUENCE [LARGE SCALE GENOMIC DNA]</scope>
    <source>
        <strain evidence="3">JCM 3366</strain>
    </source>
</reference>
<feature type="transmembrane region" description="Helical" evidence="1">
    <location>
        <begin position="21"/>
        <end position="42"/>
    </location>
</feature>
<gene>
    <name evidence="2" type="ORF">ACFPOD_00825</name>
</gene>
<accession>A0ABW0T3E4</accession>
<dbReference type="Proteomes" id="UP001596107">
    <property type="component" value="Unassembled WGS sequence"/>
</dbReference>
<keyword evidence="3" id="KW-1185">Reference proteome</keyword>
<evidence type="ECO:0000313" key="3">
    <source>
        <dbReference type="Proteomes" id="UP001596107"/>
    </source>
</evidence>
<name>A0ABW0T3E4_9HYPH</name>
<dbReference type="EMBL" id="JBHSNB010000001">
    <property type="protein sequence ID" value="MFC5583642.1"/>
    <property type="molecule type" value="Genomic_DNA"/>
</dbReference>
<organism evidence="2 3">
    <name type="scientific">Nitratireductor kimnyeongensis</name>
    <dbReference type="NCBI Taxonomy" id="430679"/>
    <lineage>
        <taxon>Bacteria</taxon>
        <taxon>Pseudomonadati</taxon>
        <taxon>Pseudomonadota</taxon>
        <taxon>Alphaproteobacteria</taxon>
        <taxon>Hyphomicrobiales</taxon>
        <taxon>Phyllobacteriaceae</taxon>
        <taxon>Nitratireductor</taxon>
    </lineage>
</organism>
<feature type="transmembrane region" description="Helical" evidence="1">
    <location>
        <begin position="145"/>
        <end position="162"/>
    </location>
</feature>
<evidence type="ECO:0000256" key="1">
    <source>
        <dbReference type="SAM" id="Phobius"/>
    </source>
</evidence>
<feature type="transmembrane region" description="Helical" evidence="1">
    <location>
        <begin position="122"/>
        <end position="138"/>
    </location>
</feature>
<sequence length="165" mass="17989">MKQCLASLRQALPSPARALTGALFWGALMGVNMLAFLCARGWQTLPQVAALTSIFALGAALAFPVGHTFQALLARKSGPEVRFAAAFVSFALTTICITAALYALQYRAYYAQWHGDPLSVRWILQFVFTTAGAVYQFAVIGLRVYFPWGLAALFALSYIYAAKPR</sequence>
<feature type="transmembrane region" description="Helical" evidence="1">
    <location>
        <begin position="81"/>
        <end position="102"/>
    </location>
</feature>
<dbReference type="RefSeq" id="WP_223020483.1">
    <property type="nucleotide sequence ID" value="NZ_CP078143.1"/>
</dbReference>
<feature type="transmembrane region" description="Helical" evidence="1">
    <location>
        <begin position="48"/>
        <end position="69"/>
    </location>
</feature>
<protein>
    <submittedName>
        <fullName evidence="2">Uncharacterized protein</fullName>
    </submittedName>
</protein>
<keyword evidence="1" id="KW-1133">Transmembrane helix</keyword>
<keyword evidence="1" id="KW-0812">Transmembrane</keyword>
<keyword evidence="1" id="KW-0472">Membrane</keyword>
<comment type="caution">
    <text evidence="2">The sequence shown here is derived from an EMBL/GenBank/DDBJ whole genome shotgun (WGS) entry which is preliminary data.</text>
</comment>
<evidence type="ECO:0000313" key="2">
    <source>
        <dbReference type="EMBL" id="MFC5583642.1"/>
    </source>
</evidence>